<sequence>MAEIGERLMDIYERLYRHFGPQGWWPGDTPFEVCVGAILTQNTSWKNVERAIENLKIEGLLSPEQLSKVGLVELAELIRPAGYYNVKAKRLRNFLDALMKDFCGSLDKLFSLELFEARRWLLSISGIGPETADSILLYAGNKPIFVVDAYTFRLLTRHEIIWGDESYDEVQDLFLKKLPNDVKLFNEYHALLVAVGKECCKKSSYKCQDCPVQGV</sequence>
<dbReference type="EMBL" id="MAGO01000014">
    <property type="protein sequence ID" value="OCC14312.1"/>
    <property type="molecule type" value="Genomic_DNA"/>
</dbReference>
<feature type="domain" description="HhH-GPD" evidence="5">
    <location>
        <begin position="39"/>
        <end position="198"/>
    </location>
</feature>
<dbReference type="Pfam" id="PF00730">
    <property type="entry name" value="HhH-GPD"/>
    <property type="match status" value="1"/>
</dbReference>
<evidence type="ECO:0000313" key="7">
    <source>
        <dbReference type="Proteomes" id="UP000093080"/>
    </source>
</evidence>
<dbReference type="Proteomes" id="UP000093080">
    <property type="component" value="Unassembled WGS sequence"/>
</dbReference>
<keyword evidence="1" id="KW-0004">4Fe-4S</keyword>
<keyword evidence="7" id="KW-1185">Reference proteome</keyword>
<dbReference type="InterPro" id="IPR023170">
    <property type="entry name" value="HhH_base_excis_C"/>
</dbReference>
<evidence type="ECO:0000256" key="4">
    <source>
        <dbReference type="ARBA" id="ARBA00023014"/>
    </source>
</evidence>
<keyword evidence="4" id="KW-0411">Iron-sulfur</keyword>
<keyword evidence="6" id="KW-0378">Hydrolase</keyword>
<dbReference type="PANTHER" id="PTHR10359">
    <property type="entry name" value="A/G-SPECIFIC ADENINE GLYCOSYLASE/ENDONUCLEASE III"/>
    <property type="match status" value="1"/>
</dbReference>
<dbReference type="InterPro" id="IPR003265">
    <property type="entry name" value="HhH-GPD_domain"/>
</dbReference>
<dbReference type="GO" id="GO:0051539">
    <property type="term" value="F:4 iron, 4 sulfur cluster binding"/>
    <property type="evidence" value="ECO:0007669"/>
    <property type="project" value="UniProtKB-KW"/>
</dbReference>
<dbReference type="InterPro" id="IPR011257">
    <property type="entry name" value="DNA_glycosylase"/>
</dbReference>
<dbReference type="OrthoDB" id="9802365at2"/>
<dbReference type="PIRSF" id="PIRSF001435">
    <property type="entry name" value="Nth"/>
    <property type="match status" value="1"/>
</dbReference>
<protein>
    <submittedName>
        <fullName evidence="6">Endonuclease III</fullName>
    </submittedName>
</protein>
<evidence type="ECO:0000259" key="5">
    <source>
        <dbReference type="SMART" id="SM00478"/>
    </source>
</evidence>
<dbReference type="Gene3D" id="1.10.340.30">
    <property type="entry name" value="Hypothetical protein, domain 2"/>
    <property type="match status" value="1"/>
</dbReference>
<evidence type="ECO:0000256" key="3">
    <source>
        <dbReference type="ARBA" id="ARBA00023004"/>
    </source>
</evidence>
<name>A0A1B9F316_9BACT</name>
<dbReference type="GO" id="GO:0006284">
    <property type="term" value="P:base-excision repair"/>
    <property type="evidence" value="ECO:0007669"/>
    <property type="project" value="InterPro"/>
</dbReference>
<keyword evidence="6" id="KW-0255">Endonuclease</keyword>
<dbReference type="PATRIC" id="fig|1156395.6.peg.2330"/>
<comment type="caution">
    <text evidence="6">The sequence shown here is derived from an EMBL/GenBank/DDBJ whole genome shotgun (WGS) entry which is preliminary data.</text>
</comment>
<reference evidence="6 7" key="1">
    <citation type="submission" date="2016-06" db="EMBL/GenBank/DDBJ databases">
        <title>Respiratory ammonification of nitrate coupled to the oxidation of elemental sulfur in deep-sea autotrophic thermophilic bacteria.</title>
        <authorList>
            <person name="Slobodkina G.B."/>
            <person name="Mardanov A.V."/>
            <person name="Ravin N.V."/>
            <person name="Frolova A.A."/>
            <person name="Viryasiv M.B."/>
            <person name="Chernyh N.A."/>
            <person name="Bonch-Osmolovskaya E.A."/>
            <person name="Slobodkin A.I."/>
        </authorList>
    </citation>
    <scope>NUCLEOTIDE SEQUENCE [LARGE SCALE GENOMIC DNA]</scope>
    <source>
        <strain evidence="6 7">S69</strain>
    </source>
</reference>
<evidence type="ECO:0000256" key="1">
    <source>
        <dbReference type="ARBA" id="ARBA00022485"/>
    </source>
</evidence>
<dbReference type="GO" id="GO:0046872">
    <property type="term" value="F:metal ion binding"/>
    <property type="evidence" value="ECO:0007669"/>
    <property type="project" value="UniProtKB-KW"/>
</dbReference>
<dbReference type="AlphaFoldDB" id="A0A1B9F316"/>
<organism evidence="6 7">
    <name type="scientific">Dissulfuribacter thermophilus</name>
    <dbReference type="NCBI Taxonomy" id="1156395"/>
    <lineage>
        <taxon>Bacteria</taxon>
        <taxon>Pseudomonadati</taxon>
        <taxon>Thermodesulfobacteriota</taxon>
        <taxon>Dissulfuribacteria</taxon>
        <taxon>Dissulfuribacterales</taxon>
        <taxon>Dissulfuribacteraceae</taxon>
        <taxon>Dissulfuribacter</taxon>
    </lineage>
</organism>
<dbReference type="SUPFAM" id="SSF48150">
    <property type="entry name" value="DNA-glycosylase"/>
    <property type="match status" value="1"/>
</dbReference>
<keyword evidence="2" id="KW-0479">Metal-binding</keyword>
<dbReference type="SMART" id="SM00478">
    <property type="entry name" value="ENDO3c"/>
    <property type="match status" value="1"/>
</dbReference>
<dbReference type="CDD" id="cd00056">
    <property type="entry name" value="ENDO3c"/>
    <property type="match status" value="1"/>
</dbReference>
<evidence type="ECO:0000256" key="2">
    <source>
        <dbReference type="ARBA" id="ARBA00022723"/>
    </source>
</evidence>
<keyword evidence="6" id="KW-0540">Nuclease</keyword>
<dbReference type="Gene3D" id="1.10.1670.10">
    <property type="entry name" value="Helix-hairpin-Helix base-excision DNA repair enzymes (C-terminal)"/>
    <property type="match status" value="1"/>
</dbReference>
<dbReference type="GO" id="GO:0004519">
    <property type="term" value="F:endonuclease activity"/>
    <property type="evidence" value="ECO:0007669"/>
    <property type="project" value="UniProtKB-KW"/>
</dbReference>
<dbReference type="STRING" id="1156395.DBT_2301"/>
<accession>A0A1B9F316</accession>
<proteinExistence type="predicted"/>
<gene>
    <name evidence="6" type="ORF">DBT_2301</name>
</gene>
<keyword evidence="3" id="KW-0408">Iron</keyword>
<dbReference type="PANTHER" id="PTHR10359:SF19">
    <property type="entry name" value="DNA REPAIR GLYCOSYLASE MJ1434-RELATED"/>
    <property type="match status" value="1"/>
</dbReference>
<evidence type="ECO:0000313" key="6">
    <source>
        <dbReference type="EMBL" id="OCC14312.1"/>
    </source>
</evidence>